<comment type="caution">
    <text evidence="2">The sequence shown here is derived from an EMBL/GenBank/DDBJ whole genome shotgun (WGS) entry which is preliminary data.</text>
</comment>
<proteinExistence type="predicted"/>
<organism evidence="2 3">
    <name type="scientific">Wohlfahrtiimonas larvae</name>
    <dbReference type="NCBI Taxonomy" id="1157986"/>
    <lineage>
        <taxon>Bacteria</taxon>
        <taxon>Pseudomonadati</taxon>
        <taxon>Pseudomonadota</taxon>
        <taxon>Gammaproteobacteria</taxon>
        <taxon>Cardiobacteriales</taxon>
        <taxon>Ignatzschineriaceae</taxon>
        <taxon>Wohlfahrtiimonas</taxon>
    </lineage>
</organism>
<evidence type="ECO:0000313" key="3">
    <source>
        <dbReference type="Proteomes" id="UP001500631"/>
    </source>
</evidence>
<dbReference type="Proteomes" id="UP001500631">
    <property type="component" value="Unassembled WGS sequence"/>
</dbReference>
<feature type="chain" id="PRO_5047398777" description="Sel1 repeat family protein" evidence="1">
    <location>
        <begin position="25"/>
        <end position="1324"/>
    </location>
</feature>
<dbReference type="RefSeq" id="WP_345667956.1">
    <property type="nucleotide sequence ID" value="NZ_BAABKE010000007.1"/>
</dbReference>
<name>A0ABP9MUX5_9GAMM</name>
<accession>A0ABP9MUX5</accession>
<dbReference type="SUPFAM" id="SSF81901">
    <property type="entry name" value="HCP-like"/>
    <property type="match status" value="5"/>
</dbReference>
<reference evidence="3" key="1">
    <citation type="journal article" date="2019" name="Int. J. Syst. Evol. Microbiol.">
        <title>The Global Catalogue of Microorganisms (GCM) 10K type strain sequencing project: providing services to taxonomists for standard genome sequencing and annotation.</title>
        <authorList>
            <consortium name="The Broad Institute Genomics Platform"/>
            <consortium name="The Broad Institute Genome Sequencing Center for Infectious Disease"/>
            <person name="Wu L."/>
            <person name="Ma J."/>
        </authorList>
    </citation>
    <scope>NUCLEOTIDE SEQUENCE [LARGE SCALE GENOMIC DNA]</scope>
    <source>
        <strain evidence="3">JCM 18424</strain>
    </source>
</reference>
<dbReference type="Gene3D" id="1.25.40.10">
    <property type="entry name" value="Tetratricopeptide repeat domain"/>
    <property type="match status" value="6"/>
</dbReference>
<feature type="signal peptide" evidence="1">
    <location>
        <begin position="1"/>
        <end position="24"/>
    </location>
</feature>
<dbReference type="PANTHER" id="PTHR11102:SF160">
    <property type="entry name" value="ERAD-ASSOCIATED E3 UBIQUITIN-PROTEIN LIGASE COMPONENT HRD3"/>
    <property type="match status" value="1"/>
</dbReference>
<sequence>MKFPSYPRSALAVSLLCLSAISWADVDKAWNAFDHADVASSFAEFKVSAENDEKDAAFIYGSFLLNQSFSEYDLVEGRHWLKKAADAGDAKSAYNLAYNLFKSLSNSSWDSDIVKDPATVEALQKYIQMALDANLPEAYEFMINHGYSNQELFGIEDPKVLVDLIAKAHNIQPTAMTHYYMGIMALQAHTVFDDIPYEPQKAVKYLETAYQQGVKSTVYYLRDLYNGEYEGFPADKAKYHEYTKIYYEHFAEINDPVYFNIRDISPLKTRPQNIVDSVVAQFKQQAENNASAARIMGALSHNPKTAKQYFEKAIQLGDQSAAIAMYYLDEGWYADKTPIIDQIIPLAESGDLAANIFLSQNLYGSDAIPYLIRAAELGDYVSMINLSRYYGDEGAYDKSALKKALDWYDRAIEQFPKDATAYREKAWLLYNEQGYRDQVMPDVFTNLNQALTLNPDDSKTLMYLAQIYDSDVQYEDAQKALALYQKINTLDHDTTEFDQAKLLQAMMLKYGKGNVAKDEQQANILFAEIIEKYPEDYQATYELAESYHHGKGIEQNIEKAIELYRLTSNMNAHVPLGMLLAQSDDATLQAEGVALIISVVENQPADTATLSLLLSLKDQSSLIQEWLFKLVTIEPYRMNFDALAEIKESCHDGNSLACVNYARWMLEKNVEVDEALRVLSDWADKGNLTAVRALLNDAREKNDYTAQRVLTEKLVTLEPNDENYQQLAEFYFFQLEYDLADQMYQKIENLSERAEYDQSRIADEREYLEGLIARAKEKDQEAVRTLFYLYQGNKRPDLAIEVIEKWCDLNDESTLNEWIYLLDQSADSQNISKATKQLAKAVLTDSTIDFANLYQRYTEARDINITRAQMLEWIAQYAMINVEDAKVYLDSMNTFDAVLQRSASLNTQEKKDALDELAYAYQMGVGIQRNLVENFKILEQLAELKDESAAYQLAEAYRIGKDIPMNWDKAVRYYKMLPKEGYYSALENIDFYYDVVVPSRKGDMNAIFKLGKYYLEDYAYVDSPQIRAEGFNLVSQAAQKNIVDAQYYLSLSYSYQSLTNYQRNMWLQKAADHGHANAQQTVAQLLEMEAPLSPAQVKEIIRLYSGAAKTLSDAKLNLLRFYYGQNMIAEAEQLLATLPEEEKVIQYTNIARWYEYSNGALPRSNQKAIEFYQKAYTKGHLKSGINIVSLYLNDPITPKKSEAMTLFVDILDQTMDSENPYALDDVVMMVNSAIRGIDGFDSTPEIEQFGLDWAEKILAQGNTYAGAILSDYYQSQGNIAKAYFYLKLIDSWALDELMNDMSSEEIEAQNQAVESYKQQANWPY</sequence>
<keyword evidence="3" id="KW-1185">Reference proteome</keyword>
<evidence type="ECO:0008006" key="4">
    <source>
        <dbReference type="Google" id="ProtNLM"/>
    </source>
</evidence>
<evidence type="ECO:0000256" key="1">
    <source>
        <dbReference type="SAM" id="SignalP"/>
    </source>
</evidence>
<dbReference type="SMART" id="SM00671">
    <property type="entry name" value="SEL1"/>
    <property type="match status" value="11"/>
</dbReference>
<dbReference type="InterPro" id="IPR011990">
    <property type="entry name" value="TPR-like_helical_dom_sf"/>
</dbReference>
<gene>
    <name evidence="2" type="ORF">GCM10023338_19670</name>
</gene>
<dbReference type="PANTHER" id="PTHR11102">
    <property type="entry name" value="SEL-1-LIKE PROTEIN"/>
    <property type="match status" value="1"/>
</dbReference>
<dbReference type="Pfam" id="PF08238">
    <property type="entry name" value="Sel1"/>
    <property type="match status" value="10"/>
</dbReference>
<keyword evidence="1" id="KW-0732">Signal</keyword>
<dbReference type="InterPro" id="IPR050767">
    <property type="entry name" value="Sel1_AlgK"/>
</dbReference>
<evidence type="ECO:0000313" key="2">
    <source>
        <dbReference type="EMBL" id="GAA5102449.1"/>
    </source>
</evidence>
<dbReference type="EMBL" id="BAABKE010000007">
    <property type="protein sequence ID" value="GAA5102449.1"/>
    <property type="molecule type" value="Genomic_DNA"/>
</dbReference>
<protein>
    <recommendedName>
        <fullName evidence="4">Sel1 repeat family protein</fullName>
    </recommendedName>
</protein>
<dbReference type="InterPro" id="IPR006597">
    <property type="entry name" value="Sel1-like"/>
</dbReference>